<name>A0ABT7XIE5_9NEIS</name>
<dbReference type="Pfam" id="PF04751">
    <property type="entry name" value="DarP"/>
    <property type="match status" value="1"/>
</dbReference>
<gene>
    <name evidence="7" type="primary">yjgA</name>
    <name evidence="5" type="synonym">darP</name>
    <name evidence="7" type="ORF">QU481_01480</name>
</gene>
<keyword evidence="4 5" id="KW-0694">RNA-binding</keyword>
<keyword evidence="2 5" id="KW-0690">Ribosome biogenesis</keyword>
<sequence length="183" mass="21376">MTDSYQNSPGDEWVSKTQRKKDMSDLQALGAELTALSSDTLKKMKLPEDLLAALLDYKRFTAHGALKRQEQYIGKLMRDVDPEPIRQFLAILRGESNEHNAWLHRVERWRERLMAEDATLQQFLGEHPDADVQQLRTLIRNARKELHENKPPKNFRALFQEIKRLIPEPGKPRNEEAYGEDEE</sequence>
<dbReference type="SUPFAM" id="SSF158710">
    <property type="entry name" value="PSPTO4464-like"/>
    <property type="match status" value="1"/>
</dbReference>
<evidence type="ECO:0000256" key="4">
    <source>
        <dbReference type="ARBA" id="ARBA00022884"/>
    </source>
</evidence>
<evidence type="ECO:0000256" key="3">
    <source>
        <dbReference type="ARBA" id="ARBA00022730"/>
    </source>
</evidence>
<dbReference type="PANTHER" id="PTHR38101:SF1">
    <property type="entry name" value="UPF0307 PROTEIN YJGA"/>
    <property type="match status" value="1"/>
</dbReference>
<keyword evidence="1 5" id="KW-0963">Cytoplasm</keyword>
<dbReference type="Gene3D" id="1.10.60.30">
    <property type="entry name" value="PSPTO4464-like domains"/>
    <property type="match status" value="2"/>
</dbReference>
<accession>A0ABT7XIE5</accession>
<comment type="caution">
    <text evidence="7">The sequence shown here is derived from an EMBL/GenBank/DDBJ whole genome shotgun (WGS) entry which is preliminary data.</text>
</comment>
<keyword evidence="3 5" id="KW-0699">rRNA-binding</keyword>
<evidence type="ECO:0000256" key="5">
    <source>
        <dbReference type="HAMAP-Rule" id="MF_00765"/>
    </source>
</evidence>
<dbReference type="RefSeq" id="WP_289828091.1">
    <property type="nucleotide sequence ID" value="NZ_JAUEDK010000002.1"/>
</dbReference>
<reference evidence="7" key="1">
    <citation type="submission" date="2023-06" db="EMBL/GenBank/DDBJ databases">
        <authorList>
            <person name="Zhang S."/>
        </authorList>
    </citation>
    <scope>NUCLEOTIDE SEQUENCE</scope>
    <source>
        <strain evidence="7">SG2303</strain>
    </source>
</reference>
<evidence type="ECO:0000256" key="6">
    <source>
        <dbReference type="SAM" id="MobiDB-lite"/>
    </source>
</evidence>
<comment type="similarity">
    <text evidence="5">Belongs to the DarP family.</text>
</comment>
<proteinExistence type="inferred from homology"/>
<organism evidence="7 8">
    <name type="scientific">Crenobacter oryzisoli</name>
    <dbReference type="NCBI Taxonomy" id="3056844"/>
    <lineage>
        <taxon>Bacteria</taxon>
        <taxon>Pseudomonadati</taxon>
        <taxon>Pseudomonadota</taxon>
        <taxon>Betaproteobacteria</taxon>
        <taxon>Neisseriales</taxon>
        <taxon>Neisseriaceae</taxon>
        <taxon>Crenobacter</taxon>
    </lineage>
</organism>
<dbReference type="NCBIfam" id="NF003593">
    <property type="entry name" value="PRK05255.1-1"/>
    <property type="match status" value="1"/>
</dbReference>
<dbReference type="EMBL" id="JAUEDK010000002">
    <property type="protein sequence ID" value="MDN0073564.1"/>
    <property type="molecule type" value="Genomic_DNA"/>
</dbReference>
<dbReference type="InterPro" id="IPR006839">
    <property type="entry name" value="DarP"/>
</dbReference>
<dbReference type="Proteomes" id="UP001168540">
    <property type="component" value="Unassembled WGS sequence"/>
</dbReference>
<evidence type="ECO:0000313" key="8">
    <source>
        <dbReference type="Proteomes" id="UP001168540"/>
    </source>
</evidence>
<dbReference type="PIRSF" id="PIRSF016183">
    <property type="entry name" value="UCP016183"/>
    <property type="match status" value="1"/>
</dbReference>
<dbReference type="PANTHER" id="PTHR38101">
    <property type="entry name" value="UPF0307 PROTEIN YJGA"/>
    <property type="match status" value="1"/>
</dbReference>
<dbReference type="CDD" id="cd16331">
    <property type="entry name" value="YjgA-like"/>
    <property type="match status" value="1"/>
</dbReference>
<dbReference type="InterPro" id="IPR023153">
    <property type="entry name" value="DarP_sf"/>
</dbReference>
<comment type="subcellular location">
    <subcellularLocation>
        <location evidence="5">Cytoplasm</location>
    </subcellularLocation>
    <text evidence="5">Associates with late stage pre-50S ribosomal subunits.</text>
</comment>
<evidence type="ECO:0000313" key="7">
    <source>
        <dbReference type="EMBL" id="MDN0073564.1"/>
    </source>
</evidence>
<comment type="function">
    <text evidence="5">Member of a network of 50S ribosomal subunit biogenesis factors which assembles along the 30S-50S interface, preventing incorrect 23S rRNA structures from forming. Promotes peptidyl transferase center (PTC) maturation.</text>
</comment>
<evidence type="ECO:0000256" key="2">
    <source>
        <dbReference type="ARBA" id="ARBA00022517"/>
    </source>
</evidence>
<feature type="region of interest" description="Disordered" evidence="6">
    <location>
        <begin position="1"/>
        <end position="20"/>
    </location>
</feature>
<dbReference type="HAMAP" id="MF_00765">
    <property type="entry name" value="DarP"/>
    <property type="match status" value="1"/>
</dbReference>
<keyword evidence="8" id="KW-1185">Reference proteome</keyword>
<protein>
    <recommendedName>
        <fullName evidence="5">Dual-action ribosomal maturation protein DarP</fullName>
    </recommendedName>
    <alternativeName>
        <fullName evidence="5">Large ribosomal subunit assembly factor DarP</fullName>
    </alternativeName>
</protein>
<evidence type="ECO:0000256" key="1">
    <source>
        <dbReference type="ARBA" id="ARBA00022490"/>
    </source>
</evidence>